<proteinExistence type="predicted"/>
<feature type="region of interest" description="Disordered" evidence="1">
    <location>
        <begin position="446"/>
        <end position="508"/>
    </location>
</feature>
<keyword evidence="3" id="KW-1185">Reference proteome</keyword>
<accession>A0A1E3I796</accession>
<feature type="compositionally biased region" description="Low complexity" evidence="1">
    <location>
        <begin position="262"/>
        <end position="271"/>
    </location>
</feature>
<dbReference type="EMBL" id="AWGJ01000001">
    <property type="protein sequence ID" value="ODN84368.1"/>
    <property type="molecule type" value="Genomic_DNA"/>
</dbReference>
<dbReference type="STRING" id="1295533.A0A1E3I796"/>
<evidence type="ECO:0000256" key="1">
    <source>
        <dbReference type="SAM" id="MobiDB-lite"/>
    </source>
</evidence>
<dbReference type="RefSeq" id="XP_018998171.1">
    <property type="nucleotide sequence ID" value="XM_019133466.1"/>
</dbReference>
<reference evidence="2 3" key="1">
    <citation type="submission" date="2016-06" db="EMBL/GenBank/DDBJ databases">
        <title>Evolution of pathogenesis and genome organization in the Tremellales.</title>
        <authorList>
            <person name="Cuomo C."/>
            <person name="Litvintseva A."/>
            <person name="Heitman J."/>
            <person name="Chen Y."/>
            <person name="Sun S."/>
            <person name="Springer D."/>
            <person name="Dromer F."/>
            <person name="Young S."/>
            <person name="Zeng Q."/>
            <person name="Chapman S."/>
            <person name="Gujja S."/>
            <person name="Saif S."/>
            <person name="Birren B."/>
        </authorList>
    </citation>
    <scope>NUCLEOTIDE SEQUENCE [LARGE SCALE GENOMIC DNA]</scope>
    <source>
        <strain evidence="2 3">CBS 6039</strain>
    </source>
</reference>
<dbReference type="OrthoDB" id="3230530at2759"/>
<evidence type="ECO:0000313" key="3">
    <source>
        <dbReference type="Proteomes" id="UP000094065"/>
    </source>
</evidence>
<name>A0A1E3I796_9TREE</name>
<comment type="caution">
    <text evidence="2">The sequence shown here is derived from an EMBL/GenBank/DDBJ whole genome shotgun (WGS) entry which is preliminary data.</text>
</comment>
<sequence length="675" mass="73106">MLDLFLVPKHGNAGGRNFPHAGHLGVSPVVVQGKIITKRPSVVPEPFLVRSVSLRVKCTEFRAGGAFEGELQNTLYEQTQTILVPPEGDEYISLGDWESPFRIIIPTDAAVQGRSSMTIREYKVVWRMEAVLEHKTIPYVGNGFTKAYALELQNYQSPPLMPLSPPSPLFIGSDTLCSRVSINVPHGAFGPGDSFNVAVRVRPENPAVLVKKVSVIFERLIERVDPKSADGRRESFNGHSPSKRRHTQSPRAHSPTQTTSKLSSIIRRSLSPRPPFHRLPTDPVAREPESPAAEGHVIRDKILETASTGMEQGSNGAGICTLAVNLPRRAGTWALGETHRSGLVAMTYQLKVSVTLKGDRRASASKSFTCPPIPIVISSTSSAERSKAVMQAETRRRKLAGGKNGLYLHEANSSVFNTPESFHRSEEVLSPITGVATNVKPILLSDKSSPAPSSQSISFIFPSPPPQDSPPKSHLPIQSLLNPESSPPTPDNEQLLSPPPTRGTGAELDRTEFDPEYKSILNRFQAQASSGRRISATTSEEEEVQPLRSRQKLNPEESRGTSEFDYPSLPSLDALGLGLPHVPEDARPRLRRPNTAPIHSTFSMSRSEQVPLPLSGGLGKKSGVGGGRPVTSYGVLGRTQRGTGSAVFGRTRAEGGGADTFAFVMPREKSAGSDE</sequence>
<dbReference type="Proteomes" id="UP000094065">
    <property type="component" value="Unassembled WGS sequence"/>
</dbReference>
<organism evidence="2 3">
    <name type="scientific">Cryptococcus amylolentus CBS 6039</name>
    <dbReference type="NCBI Taxonomy" id="1295533"/>
    <lineage>
        <taxon>Eukaryota</taxon>
        <taxon>Fungi</taxon>
        <taxon>Dikarya</taxon>
        <taxon>Basidiomycota</taxon>
        <taxon>Agaricomycotina</taxon>
        <taxon>Tremellomycetes</taxon>
        <taxon>Tremellales</taxon>
        <taxon>Cryptococcaceae</taxon>
        <taxon>Cryptococcus</taxon>
    </lineage>
</organism>
<evidence type="ECO:0000313" key="2">
    <source>
        <dbReference type="EMBL" id="ODN84368.1"/>
    </source>
</evidence>
<feature type="region of interest" description="Disordered" evidence="1">
    <location>
        <begin position="228"/>
        <end position="295"/>
    </location>
</feature>
<feature type="compositionally biased region" description="Polar residues" evidence="1">
    <location>
        <begin position="597"/>
        <end position="608"/>
    </location>
</feature>
<feature type="compositionally biased region" description="Polar residues" evidence="1">
    <location>
        <begin position="525"/>
        <end position="538"/>
    </location>
</feature>
<gene>
    <name evidence="2" type="ORF">L202_00333</name>
</gene>
<feature type="region of interest" description="Disordered" evidence="1">
    <location>
        <begin position="525"/>
        <end position="652"/>
    </location>
</feature>
<feature type="compositionally biased region" description="Basic and acidic residues" evidence="1">
    <location>
        <begin position="553"/>
        <end position="562"/>
    </location>
</feature>
<feature type="compositionally biased region" description="Gly residues" evidence="1">
    <location>
        <begin position="616"/>
        <end position="628"/>
    </location>
</feature>
<feature type="compositionally biased region" description="Low complexity" evidence="1">
    <location>
        <begin position="446"/>
        <end position="461"/>
    </location>
</feature>
<protein>
    <submittedName>
        <fullName evidence="2">Uncharacterized protein</fullName>
    </submittedName>
</protein>
<feature type="compositionally biased region" description="Polar residues" evidence="1">
    <location>
        <begin position="249"/>
        <end position="261"/>
    </location>
</feature>
<dbReference type="AlphaFoldDB" id="A0A1E3I796"/>
<dbReference type="GeneID" id="30151642"/>